<keyword evidence="4" id="KW-0804">Transcription</keyword>
<feature type="region of interest" description="Disordered" evidence="6">
    <location>
        <begin position="551"/>
        <end position="571"/>
    </location>
</feature>
<reference evidence="8" key="2">
    <citation type="journal article" date="2023" name="IMA Fungus">
        <title>Comparative genomic study of the Penicillium genus elucidates a diverse pangenome and 15 lateral gene transfer events.</title>
        <authorList>
            <person name="Petersen C."/>
            <person name="Sorensen T."/>
            <person name="Nielsen M.R."/>
            <person name="Sondergaard T.E."/>
            <person name="Sorensen J.L."/>
            <person name="Fitzpatrick D.A."/>
            <person name="Frisvad J.C."/>
            <person name="Nielsen K.L."/>
        </authorList>
    </citation>
    <scope>NUCLEOTIDE SEQUENCE</scope>
    <source>
        <strain evidence="8">IBT 21472</strain>
    </source>
</reference>
<dbReference type="PANTHER" id="PTHR47338:SF7">
    <property type="entry name" value="ZN(II)2CYS6 TRANSCRIPTION FACTOR (EUROFUNG)"/>
    <property type="match status" value="1"/>
</dbReference>
<keyword evidence="9" id="KW-1185">Reference proteome</keyword>
<evidence type="ECO:0000313" key="8">
    <source>
        <dbReference type="EMBL" id="KAJ5311829.1"/>
    </source>
</evidence>
<dbReference type="CDD" id="cd12148">
    <property type="entry name" value="fungal_TF_MHR"/>
    <property type="match status" value="1"/>
</dbReference>
<evidence type="ECO:0000256" key="4">
    <source>
        <dbReference type="ARBA" id="ARBA00023163"/>
    </source>
</evidence>
<keyword evidence="2" id="KW-0479">Metal-binding</keyword>
<evidence type="ECO:0000259" key="7">
    <source>
        <dbReference type="SMART" id="SM00906"/>
    </source>
</evidence>
<feature type="domain" description="Xylanolytic transcriptional activator regulatory" evidence="7">
    <location>
        <begin position="163"/>
        <end position="244"/>
    </location>
</feature>
<sequence>MQSTEQCHASQPACFSPRQSLTEDTNEVQNSALKWLNARHLPTPWKIGLLVEEYFNNIHPLRCFAFIHRPSFLQKLDKEISKSSHNNALLHIICALGGQFYALAYSETISPLPSKSVLSAGSEWAKVAQRLILETLDMVTNENLMASVLLHDYAVRMGNFANAFMLSGLITRMAQALQINLEYNTDLLCQNNEYGPSTTAKESRRRLMWSCYVMDSLVGSGVDQLTLVHENDMKIQLPCNERNFTQQIPCFTETLQPGNWLKFIPGEFDTATLLPNMGIMAYFIRHISIRKRVLRYIKHLDDAMVPWDPSSEFAILDKDCRAWYESLPASLQFTPSAIYIRKDSSQLGALCVLHCAHYQTICDLYRLGAPALYKLRAAFDFPPEHQVFLHHLQQVLFDAARTLATIIGEAARHGTRMLADSWLPTITYDSCRIMVYHLTQILDPSLEDTKSIIMETLPLLQSNIHALGVMGNLNGIANTLCSAAETMLDRSGIGSEVIAPNSIPDDPYQSIEGEDPSSESVPGTPIQSAPDYVLNPLSIFRMARKSIPERHAPEKANTSSAPNSARPCSSADANLSPIDRIDYVQTATAAQNEHESSQASLEELQTLFMSDLGWAWQPADTAVGSGIATAGLLPWAGGYPTTQAEPWLPVFPFPQQS</sequence>
<organism evidence="8 9">
    <name type="scientific">Penicillium atrosanguineum</name>
    <dbReference type="NCBI Taxonomy" id="1132637"/>
    <lineage>
        <taxon>Eukaryota</taxon>
        <taxon>Fungi</taxon>
        <taxon>Dikarya</taxon>
        <taxon>Ascomycota</taxon>
        <taxon>Pezizomycotina</taxon>
        <taxon>Eurotiomycetes</taxon>
        <taxon>Eurotiomycetidae</taxon>
        <taxon>Eurotiales</taxon>
        <taxon>Aspergillaceae</taxon>
        <taxon>Penicillium</taxon>
    </lineage>
</organism>
<dbReference type="InterPro" id="IPR050815">
    <property type="entry name" value="TF_fung"/>
</dbReference>
<dbReference type="InterPro" id="IPR007219">
    <property type="entry name" value="XnlR_reg_dom"/>
</dbReference>
<dbReference type="OrthoDB" id="2563500at2759"/>
<dbReference type="Pfam" id="PF04082">
    <property type="entry name" value="Fungal_trans"/>
    <property type="match status" value="1"/>
</dbReference>
<protein>
    <recommendedName>
        <fullName evidence="7">Xylanolytic transcriptional activator regulatory domain-containing protein</fullName>
    </recommendedName>
</protein>
<comment type="caution">
    <text evidence="8">The sequence shown here is derived from an EMBL/GenBank/DDBJ whole genome shotgun (WGS) entry which is preliminary data.</text>
</comment>
<evidence type="ECO:0000256" key="2">
    <source>
        <dbReference type="ARBA" id="ARBA00022723"/>
    </source>
</evidence>
<feature type="compositionally biased region" description="Polar residues" evidence="6">
    <location>
        <begin position="518"/>
        <end position="527"/>
    </location>
</feature>
<dbReference type="SMART" id="SM00906">
    <property type="entry name" value="Fungal_trans"/>
    <property type="match status" value="1"/>
</dbReference>
<dbReference type="EMBL" id="JAPZBO010000007">
    <property type="protein sequence ID" value="KAJ5311829.1"/>
    <property type="molecule type" value="Genomic_DNA"/>
</dbReference>
<feature type="region of interest" description="Disordered" evidence="6">
    <location>
        <begin position="497"/>
        <end position="529"/>
    </location>
</feature>
<comment type="subcellular location">
    <subcellularLocation>
        <location evidence="1">Nucleus</location>
    </subcellularLocation>
</comment>
<proteinExistence type="predicted"/>
<dbReference type="GO" id="GO:0000981">
    <property type="term" value="F:DNA-binding transcription factor activity, RNA polymerase II-specific"/>
    <property type="evidence" value="ECO:0007669"/>
    <property type="project" value="InterPro"/>
</dbReference>
<name>A0A9W9LB04_9EURO</name>
<evidence type="ECO:0000256" key="3">
    <source>
        <dbReference type="ARBA" id="ARBA00023015"/>
    </source>
</evidence>
<dbReference type="AlphaFoldDB" id="A0A9W9LB04"/>
<dbReference type="GO" id="GO:0008270">
    <property type="term" value="F:zinc ion binding"/>
    <property type="evidence" value="ECO:0007669"/>
    <property type="project" value="InterPro"/>
</dbReference>
<dbReference type="GO" id="GO:0005634">
    <property type="term" value="C:nucleus"/>
    <property type="evidence" value="ECO:0007669"/>
    <property type="project" value="UniProtKB-SubCell"/>
</dbReference>
<gene>
    <name evidence="8" type="ORF">N7476_007689</name>
</gene>
<dbReference type="PANTHER" id="PTHR47338">
    <property type="entry name" value="ZN(II)2CYS6 TRANSCRIPTION FACTOR (EUROFUNG)-RELATED"/>
    <property type="match status" value="1"/>
</dbReference>
<dbReference type="GO" id="GO:0003677">
    <property type="term" value="F:DNA binding"/>
    <property type="evidence" value="ECO:0007669"/>
    <property type="project" value="InterPro"/>
</dbReference>
<evidence type="ECO:0000256" key="6">
    <source>
        <dbReference type="SAM" id="MobiDB-lite"/>
    </source>
</evidence>
<evidence type="ECO:0000256" key="5">
    <source>
        <dbReference type="ARBA" id="ARBA00023242"/>
    </source>
</evidence>
<feature type="compositionally biased region" description="Polar residues" evidence="6">
    <location>
        <begin position="556"/>
        <end position="571"/>
    </location>
</feature>
<evidence type="ECO:0000256" key="1">
    <source>
        <dbReference type="ARBA" id="ARBA00004123"/>
    </source>
</evidence>
<dbReference type="GO" id="GO:0006351">
    <property type="term" value="P:DNA-templated transcription"/>
    <property type="evidence" value="ECO:0007669"/>
    <property type="project" value="InterPro"/>
</dbReference>
<reference evidence="8" key="1">
    <citation type="submission" date="2022-12" db="EMBL/GenBank/DDBJ databases">
        <authorList>
            <person name="Petersen C."/>
        </authorList>
    </citation>
    <scope>NUCLEOTIDE SEQUENCE</scope>
    <source>
        <strain evidence="8">IBT 21472</strain>
    </source>
</reference>
<accession>A0A9W9LB04</accession>
<keyword evidence="5" id="KW-0539">Nucleus</keyword>
<keyword evidence="3" id="KW-0805">Transcription regulation</keyword>
<evidence type="ECO:0000313" key="9">
    <source>
        <dbReference type="Proteomes" id="UP001147746"/>
    </source>
</evidence>
<dbReference type="Proteomes" id="UP001147746">
    <property type="component" value="Unassembled WGS sequence"/>
</dbReference>